<sequence>METIKSKLAAYEKACEECDAADAAWGNDPENEELEREFDRTYSMQWRAMRDLIDAVSEFAEGRLTREECRVLVISKCDELAELISGVA</sequence>
<reference evidence="1 2" key="1">
    <citation type="submission" date="2019-10" db="EMBL/GenBank/DDBJ databases">
        <authorList>
            <person name="Wolf R A."/>
        </authorList>
    </citation>
    <scope>NUCLEOTIDE SEQUENCE [LARGE SCALE GENOMIC DNA]</scope>
    <source>
        <strain evidence="1">Collinsella_intestinalis_DSM_13632</strain>
    </source>
</reference>
<evidence type="ECO:0000313" key="1">
    <source>
        <dbReference type="EMBL" id="VWL91638.1"/>
    </source>
</evidence>
<dbReference type="GeneID" id="77465370"/>
<dbReference type="OrthoDB" id="2046776at2"/>
<gene>
    <name evidence="1" type="ORF">JKKLCJKK_00379</name>
</gene>
<dbReference type="AlphaFoldDB" id="A0A5K1ITA9"/>
<protein>
    <submittedName>
        <fullName evidence="1">Uncharacterized protein</fullName>
    </submittedName>
</protein>
<name>A0A5K1ITA9_9ACTN</name>
<evidence type="ECO:0000313" key="2">
    <source>
        <dbReference type="Proteomes" id="UP000405524"/>
    </source>
</evidence>
<dbReference type="Proteomes" id="UP000405524">
    <property type="component" value="Unassembled WGS sequence"/>
</dbReference>
<dbReference type="RefSeq" id="WP_152063113.1">
    <property type="nucleotide sequence ID" value="NZ_CABWIC010000007.1"/>
</dbReference>
<accession>A0A5K1ITA9</accession>
<proteinExistence type="predicted"/>
<dbReference type="EMBL" id="CABWIC010000007">
    <property type="protein sequence ID" value="VWL91638.1"/>
    <property type="molecule type" value="Genomic_DNA"/>
</dbReference>
<organism evidence="1 2">
    <name type="scientific">Collinsella intestinalis</name>
    <dbReference type="NCBI Taxonomy" id="147207"/>
    <lineage>
        <taxon>Bacteria</taxon>
        <taxon>Bacillati</taxon>
        <taxon>Actinomycetota</taxon>
        <taxon>Coriobacteriia</taxon>
        <taxon>Coriobacteriales</taxon>
        <taxon>Coriobacteriaceae</taxon>
        <taxon>Collinsella</taxon>
    </lineage>
</organism>